<dbReference type="PRINTS" id="PR00313">
    <property type="entry name" value="CABNDNGRPT"/>
</dbReference>
<dbReference type="GO" id="GO:0007154">
    <property type="term" value="P:cell communication"/>
    <property type="evidence" value="ECO:0007669"/>
    <property type="project" value="InterPro"/>
</dbReference>
<dbReference type="Pfam" id="PF14252">
    <property type="entry name" value="DUF4347"/>
    <property type="match status" value="1"/>
</dbReference>
<evidence type="ECO:0000313" key="14">
    <source>
        <dbReference type="Proteomes" id="UP000029738"/>
    </source>
</evidence>
<dbReference type="RefSeq" id="WP_038075501.1">
    <property type="nucleotide sequence ID" value="NZ_JHEG04000001.1"/>
</dbReference>
<dbReference type="InterPro" id="IPR059226">
    <property type="entry name" value="Choice_anch_Q_dom"/>
</dbReference>
<dbReference type="EMBL" id="JHEG02000040">
    <property type="protein sequence ID" value="KIE11837.1"/>
    <property type="molecule type" value="Genomic_DNA"/>
</dbReference>
<dbReference type="InterPro" id="IPR001343">
    <property type="entry name" value="Hemolysn_Ca-bd"/>
</dbReference>
<dbReference type="InterPro" id="IPR050557">
    <property type="entry name" value="RTX_toxin/Mannuronan_C5-epim"/>
</dbReference>
<dbReference type="SUPFAM" id="SSF51120">
    <property type="entry name" value="beta-Roll"/>
    <property type="match status" value="1"/>
</dbReference>
<dbReference type="PRINTS" id="PR01488">
    <property type="entry name" value="RTXTOXINA"/>
</dbReference>
<organism evidence="13">
    <name type="scientific">Tolypothrix bouteillei VB521301</name>
    <dbReference type="NCBI Taxonomy" id="1479485"/>
    <lineage>
        <taxon>Bacteria</taxon>
        <taxon>Bacillati</taxon>
        <taxon>Cyanobacteriota</taxon>
        <taxon>Cyanophyceae</taxon>
        <taxon>Nostocales</taxon>
        <taxon>Tolypothrichaceae</taxon>
        <taxon>Tolypothrix</taxon>
    </lineage>
</organism>
<comment type="subcellular location">
    <subcellularLocation>
        <location evidence="1">Membrane</location>
    </subcellularLocation>
    <subcellularLocation>
        <location evidence="2">Secreted</location>
    </subcellularLocation>
</comment>
<dbReference type="InterPro" id="IPR038081">
    <property type="entry name" value="CalX-like_sf"/>
</dbReference>
<dbReference type="STRING" id="1479485.DA73_0213585"/>
<reference evidence="12" key="2">
    <citation type="submission" date="2019-11" db="EMBL/GenBank/DDBJ databases">
        <title>Improved Assembly of Tolypothrix boutellei genome.</title>
        <authorList>
            <person name="Sarangi A.N."/>
            <person name="Mukherjee M."/>
            <person name="Ghosh S."/>
            <person name="Singh D."/>
            <person name="Das A."/>
            <person name="Kant S."/>
            <person name="Prusty A."/>
            <person name="Tripathy S."/>
        </authorList>
    </citation>
    <scope>NUCLEOTIDE SEQUENCE</scope>
    <source>
        <strain evidence="12">VB521301</strain>
    </source>
</reference>
<dbReference type="PANTHER" id="PTHR38340">
    <property type="entry name" value="S-LAYER PROTEIN"/>
    <property type="match status" value="1"/>
</dbReference>
<keyword evidence="6" id="KW-0677">Repeat</keyword>
<keyword evidence="8" id="KW-0843">Virulence</keyword>
<keyword evidence="14" id="KW-1185">Reference proteome</keyword>
<feature type="domain" description="Calx-beta" evidence="10">
    <location>
        <begin position="510"/>
        <end position="606"/>
    </location>
</feature>
<keyword evidence="9" id="KW-0472">Membrane</keyword>
<protein>
    <submittedName>
        <fullName evidence="12">DUF4347 domain-containing protein</fullName>
    </submittedName>
</protein>
<dbReference type="SUPFAM" id="SSF51126">
    <property type="entry name" value="Pectin lyase-like"/>
    <property type="match status" value="1"/>
</dbReference>
<evidence type="ECO:0000256" key="5">
    <source>
        <dbReference type="ARBA" id="ARBA00022729"/>
    </source>
</evidence>
<evidence type="ECO:0000256" key="6">
    <source>
        <dbReference type="ARBA" id="ARBA00022737"/>
    </source>
</evidence>
<evidence type="ECO:0000256" key="3">
    <source>
        <dbReference type="ARBA" id="ARBA00022525"/>
    </source>
</evidence>
<name>A0A0C1NAT4_9CYAN</name>
<dbReference type="GO" id="GO:0005509">
    <property type="term" value="F:calcium ion binding"/>
    <property type="evidence" value="ECO:0007669"/>
    <property type="project" value="InterPro"/>
</dbReference>
<dbReference type="InterPro" id="IPR003644">
    <property type="entry name" value="Calx_beta"/>
</dbReference>
<feature type="domain" description="DUF4347" evidence="11">
    <location>
        <begin position="13"/>
        <end position="182"/>
    </location>
</feature>
<dbReference type="Gene3D" id="2.60.40.2030">
    <property type="match status" value="1"/>
</dbReference>
<dbReference type="PROSITE" id="PS00330">
    <property type="entry name" value="HEMOLYSIN_CALCIUM"/>
    <property type="match status" value="2"/>
</dbReference>
<keyword evidence="4" id="KW-0800">Toxin</keyword>
<accession>A0A0C1NAT4</accession>
<evidence type="ECO:0000256" key="8">
    <source>
        <dbReference type="ARBA" id="ARBA00023026"/>
    </source>
</evidence>
<evidence type="ECO:0000313" key="12">
    <source>
        <dbReference type="EMBL" id="KAF3884708.1"/>
    </source>
</evidence>
<dbReference type="NCBIfam" id="NF041518">
    <property type="entry name" value="choice_anch_Q"/>
    <property type="match status" value="1"/>
</dbReference>
<evidence type="ECO:0000313" key="13">
    <source>
        <dbReference type="EMBL" id="KIE11837.1"/>
    </source>
</evidence>
<evidence type="ECO:0000259" key="10">
    <source>
        <dbReference type="Pfam" id="PF03160"/>
    </source>
</evidence>
<dbReference type="Pfam" id="PF03160">
    <property type="entry name" value="Calx-beta"/>
    <property type="match status" value="1"/>
</dbReference>
<dbReference type="InterPro" id="IPR025592">
    <property type="entry name" value="DUF4347"/>
</dbReference>
<keyword evidence="3" id="KW-0964">Secreted</keyword>
<dbReference type="InterPro" id="IPR011049">
    <property type="entry name" value="Serralysin-like_metalloprot_C"/>
</dbReference>
<dbReference type="AlphaFoldDB" id="A0A0C1NAT4"/>
<proteinExistence type="predicted"/>
<dbReference type="GO" id="GO:0005576">
    <property type="term" value="C:extracellular region"/>
    <property type="evidence" value="ECO:0007669"/>
    <property type="project" value="UniProtKB-SubCell"/>
</dbReference>
<sequence>MTQQSYHIQELNLVFIDPTVLNSQSLIASVKPDHQVVILDFTKDGVTQIGEFLETNSFLQQGGLIKSIHLVSHGIKGGLQLGSTLLNSKTLKSYEKDLQHWKKALSDGTDLVVYGCDVAFGDEGKTFIQQLSQLTGTDVTASDDLTGNSTLGGDWNLEVATGLIEASLAFSSQAMEAYGEVLSQFVVTNTNDSGVGSLRQAILNSNSTPGTQDILFSLPTASVVNLASALPNLTDSVNIINFTGAKNLTIRRNSGGNYSIFTIKNGQTVNIEGLTLTNGSSEFGGGIYNEGTLAIANSIISGNQATQTGGGIYNKGTLTVTNSTINGNTAQIVGGGIGAATGFSIANSTISGNTAKFGGGAIGDVIATGTVNISNTTIYNNFSNAGGGGIDLITLTVNIKNSILAGNKNDDGEQNFASPGDGKIISFGHNIESGTDAGFTSTGDLQNTNPLLAPLADNGGFTPTHALLPGSPAINKGDNTNALTLDQRGNPRIIDGTVDIGAFEVNPYPPKVSFGAAQYNKVEGNSDTTVTIPVTLDSLPSTTVTVPITISLTSTATSGSDYFFAPTTLSFNPGVTGTGLTQQLSITIKADNLPENDETIVFNFGTIQGAVAGTINTTTLTIAANDASPDTLIGTNGSDEIFGLSSNDIVIGKLGSDTIDAGEGEDTVFGDEITPIVDILGENNDTIRGGNGADRIFGGEGDDKLYGDAGNDMIWGNDGSDFLWGGEGNDYLTGGQGNDVFVVSSNGGIDTINDFQEYDTIGLIGGLTYSQLSITQILNNTFIFESSSQKILAILTGVQASTLTSSRFQNLTVDV</sequence>
<evidence type="ECO:0000256" key="2">
    <source>
        <dbReference type="ARBA" id="ARBA00004613"/>
    </source>
</evidence>
<evidence type="ECO:0000259" key="11">
    <source>
        <dbReference type="Pfam" id="PF14252"/>
    </source>
</evidence>
<evidence type="ECO:0000256" key="1">
    <source>
        <dbReference type="ARBA" id="ARBA00004370"/>
    </source>
</evidence>
<reference evidence="13" key="1">
    <citation type="journal article" date="2015" name="Genome Announc.">
        <title>Draft Genome Sequence of Tolypothrix boutellei Strain VB521301.</title>
        <authorList>
            <person name="Chandrababunaidu M.M."/>
            <person name="Singh D."/>
            <person name="Sen D."/>
            <person name="Bhan S."/>
            <person name="Das S."/>
            <person name="Gupta A."/>
            <person name="Adhikary S.P."/>
            <person name="Tripathy S."/>
        </authorList>
    </citation>
    <scope>NUCLEOTIDE SEQUENCE</scope>
    <source>
        <strain evidence="13">VB521301</strain>
    </source>
</reference>
<dbReference type="Proteomes" id="UP000029738">
    <property type="component" value="Unassembled WGS sequence"/>
</dbReference>
<dbReference type="PANTHER" id="PTHR38340:SF1">
    <property type="entry name" value="S-LAYER PROTEIN"/>
    <property type="match status" value="1"/>
</dbReference>
<evidence type="ECO:0000256" key="4">
    <source>
        <dbReference type="ARBA" id="ARBA00022656"/>
    </source>
</evidence>
<dbReference type="EMBL" id="JHEG04000001">
    <property type="protein sequence ID" value="KAF3884708.1"/>
    <property type="molecule type" value="Genomic_DNA"/>
</dbReference>
<dbReference type="OrthoDB" id="466259at2"/>
<dbReference type="GO" id="GO:0090729">
    <property type="term" value="F:toxin activity"/>
    <property type="evidence" value="ECO:0007669"/>
    <property type="project" value="UniProtKB-KW"/>
</dbReference>
<dbReference type="InterPro" id="IPR018511">
    <property type="entry name" value="Hemolysin-typ_Ca-bd_CS"/>
</dbReference>
<evidence type="ECO:0000256" key="7">
    <source>
        <dbReference type="ARBA" id="ARBA00022837"/>
    </source>
</evidence>
<comment type="caution">
    <text evidence="13">The sequence shown here is derived from an EMBL/GenBank/DDBJ whole genome shotgun (WGS) entry which is preliminary data.</text>
</comment>
<evidence type="ECO:0000256" key="9">
    <source>
        <dbReference type="ARBA" id="ARBA00023136"/>
    </source>
</evidence>
<gene>
    <name evidence="13" type="ORF">DA73_0213585</name>
    <name evidence="12" type="ORF">DA73_0400003880</name>
</gene>
<dbReference type="Pfam" id="PF00353">
    <property type="entry name" value="HemolysinCabind"/>
    <property type="match status" value="3"/>
</dbReference>
<dbReference type="InterPro" id="IPR011050">
    <property type="entry name" value="Pectin_lyase_fold/virulence"/>
</dbReference>
<dbReference type="GO" id="GO:0016020">
    <property type="term" value="C:membrane"/>
    <property type="evidence" value="ECO:0007669"/>
    <property type="project" value="UniProtKB-SubCell"/>
</dbReference>
<keyword evidence="5" id="KW-0732">Signal</keyword>
<dbReference type="InterPro" id="IPR003995">
    <property type="entry name" value="RTX_toxin_determinant-A"/>
</dbReference>
<dbReference type="SUPFAM" id="SSF141072">
    <property type="entry name" value="CalX-like"/>
    <property type="match status" value="1"/>
</dbReference>
<keyword evidence="7" id="KW-0106">Calcium</keyword>
<dbReference type="Gene3D" id="2.150.10.10">
    <property type="entry name" value="Serralysin-like metalloprotease, C-terminal"/>
    <property type="match status" value="1"/>
</dbReference>